<dbReference type="InterPro" id="IPR001041">
    <property type="entry name" value="2Fe-2S_ferredoxin-type"/>
</dbReference>
<keyword evidence="8" id="KW-0997">Cell inner membrane</keyword>
<dbReference type="PANTHER" id="PTHR43644">
    <property type="entry name" value="NA(+)-TRANSLOCATING NADH-QUINONE REDUCTASE SUBUNIT"/>
    <property type="match status" value="1"/>
</dbReference>
<dbReference type="GO" id="GO:0006814">
    <property type="term" value="P:sodium ion transport"/>
    <property type="evidence" value="ECO:0007669"/>
    <property type="project" value="UniProtKB-UniRule"/>
</dbReference>
<keyword evidence="24" id="KW-1133">Transmembrane helix</keyword>
<comment type="function">
    <text evidence="2 24">NQR complex catalyzes the reduction of ubiquinone-1 to ubiquinol by two successive reactions, coupled with the transport of Na(+) ions from the cytoplasm to the periplasm. The first step is catalyzed by NqrF, which accepts electrons from NADH and reduces ubiquinone-1 to ubisemiquinone by a one-electron transfer pathway.</text>
</comment>
<dbReference type="InterPro" id="IPR036010">
    <property type="entry name" value="2Fe-2S_ferredoxin-like_sf"/>
</dbReference>
<dbReference type="RefSeq" id="WP_019081360.1">
    <property type="nucleotide sequence ID" value="NZ_CAKODN010000020.1"/>
</dbReference>
<comment type="subcellular location">
    <subcellularLocation>
        <location evidence="3">Cell inner membrane</location>
    </subcellularLocation>
    <subcellularLocation>
        <location evidence="24">Cell membrane</location>
        <topology evidence="24">Single-pass membrane protein</topology>
    </subcellularLocation>
</comment>
<protein>
    <recommendedName>
        <fullName evidence="24">Na(+)-translocating NADH-quinone reductase subunit F</fullName>
        <shortName evidence="24">Na(+)-NQR subunit F</shortName>
        <shortName evidence="24">Na(+)-translocating NQR subunit F</shortName>
        <ecNumber evidence="24">7.2.1.1</ecNumber>
    </recommendedName>
    <alternativeName>
        <fullName evidence="24">NQR complex subunit F</fullName>
    </alternativeName>
    <alternativeName>
        <fullName evidence="24">NQR-1 subunit F</fullName>
    </alternativeName>
</protein>
<dbReference type="EMBL" id="ABNAVX010000099">
    <property type="protein sequence ID" value="ELI8104713.1"/>
    <property type="molecule type" value="Genomic_DNA"/>
</dbReference>
<dbReference type="EC" id="7.2.1.1" evidence="24"/>
<keyword evidence="19 24" id="KW-0830">Ubiquinone</keyword>
<evidence type="ECO:0000256" key="7">
    <source>
        <dbReference type="ARBA" id="ARBA00022475"/>
    </source>
</evidence>
<evidence type="ECO:0000256" key="15">
    <source>
        <dbReference type="ARBA" id="ARBA00023014"/>
    </source>
</evidence>
<evidence type="ECO:0000256" key="8">
    <source>
        <dbReference type="ARBA" id="ARBA00022519"/>
    </source>
</evidence>
<comment type="subunit">
    <text evidence="5 24">Composed of six subunits; NqrA, NqrB, NqrC, NqrD, NqrE and NqrF.</text>
</comment>
<keyword evidence="13 24" id="KW-1278">Translocase</keyword>
<evidence type="ECO:0000313" key="29">
    <source>
        <dbReference type="EMBL" id="ELI8104713.1"/>
    </source>
</evidence>
<evidence type="ECO:0000256" key="16">
    <source>
        <dbReference type="ARBA" id="ARBA00023027"/>
    </source>
</evidence>
<dbReference type="PROSITE" id="PS51384">
    <property type="entry name" value="FAD_FR"/>
    <property type="match status" value="1"/>
</dbReference>
<dbReference type="InterPro" id="IPR017938">
    <property type="entry name" value="Riboflavin_synthase-like_b-brl"/>
</dbReference>
<evidence type="ECO:0000256" key="2">
    <source>
        <dbReference type="ARBA" id="ARBA00002972"/>
    </source>
</evidence>
<evidence type="ECO:0000313" key="27">
    <source>
        <dbReference type="EMBL" id="CNF51553.1"/>
    </source>
</evidence>
<feature type="binding site" evidence="24">
    <location>
        <position position="69"/>
    </location>
    <ligand>
        <name>[2Fe-2S] cluster</name>
        <dbReference type="ChEBI" id="CHEBI:190135"/>
    </ligand>
</feature>
<comment type="similarity">
    <text evidence="4 24">Belongs to the NqrF family.</text>
</comment>
<dbReference type="HAMAP" id="MF_00430">
    <property type="entry name" value="NqrF"/>
    <property type="match status" value="1"/>
</dbReference>
<feature type="binding site" evidence="24">
    <location>
        <position position="75"/>
    </location>
    <ligand>
        <name>[2Fe-2S] cluster</name>
        <dbReference type="ChEBI" id="CHEBI:190135"/>
    </ligand>
</feature>
<dbReference type="InterPro" id="IPR039261">
    <property type="entry name" value="FNR_nucleotide-bd"/>
</dbReference>
<sequence length="407" mass="45558">MEIILGVVMFTLIVLALTVMILFAKSKLVNTGDITIDINEDADKSFTAPAGDKLLNMLSSHGIFVSSACGGGGSCGQCRVTIKEGGGDILPTELSHISKREAKEGCRLACQVSVKQNLKIELPEEIFGVKKWECEVISNDNKATFIKELKLKIPDGEVVPFRAGGFIQIEAEPHRVKYADFDVPEEYRGDWDKFNLFRFESVVTEPTVRAYSMANYPEEHGIIMLNVRIATPPPSVPDAPPGIMSSYIWSLKPGDKVMISGPFGEFFAKDTDAEMIFIGGGAGMAPMRSHIFDQLKRLHSKRKISFWYGARSRREMFYEEDFDQLQAENDNFRWHVALSDPQPEDNWTGYTGFIHNVLLENYLKNHPAPEDCEFYMCGPPMMNAAVIKMLKDLGVEDENIMLDDFGG</sequence>
<evidence type="ECO:0000256" key="11">
    <source>
        <dbReference type="ARBA" id="ARBA00022723"/>
    </source>
</evidence>
<comment type="cofactor">
    <cofactor evidence="24">
        <name>[2Fe-2S] cluster</name>
        <dbReference type="ChEBI" id="CHEBI:190135"/>
    </cofactor>
    <text evidence="24">Binds 1 [2Fe-2S] cluster.</text>
</comment>
<dbReference type="Proteomes" id="UP001182355">
    <property type="component" value="Unassembled WGS sequence"/>
</dbReference>
<dbReference type="InterPro" id="IPR008333">
    <property type="entry name" value="Cbr1-like_FAD-bd_dom"/>
</dbReference>
<evidence type="ECO:0000256" key="4">
    <source>
        <dbReference type="ARBA" id="ARBA00005570"/>
    </source>
</evidence>
<evidence type="ECO:0000256" key="1">
    <source>
        <dbReference type="ARBA" id="ARBA00001974"/>
    </source>
</evidence>
<dbReference type="SUPFAM" id="SSF54292">
    <property type="entry name" value="2Fe-2S ferredoxin-like"/>
    <property type="match status" value="1"/>
</dbReference>
<gene>
    <name evidence="27" type="primary">nqr6</name>
    <name evidence="24 28" type="synonym">nqrF</name>
    <name evidence="27" type="ORF">ERS137939_01698</name>
    <name evidence="28" type="ORF">RSF11_001577</name>
    <name evidence="29" type="ORF">RSF11_004501</name>
</gene>
<accession>A0A9P1PUR4</accession>
<evidence type="ECO:0000256" key="13">
    <source>
        <dbReference type="ARBA" id="ARBA00022967"/>
    </source>
</evidence>
<evidence type="ECO:0000256" key="10">
    <source>
        <dbReference type="ARBA" id="ARBA00022714"/>
    </source>
</evidence>
<dbReference type="SUPFAM" id="SSF63380">
    <property type="entry name" value="Riboflavin synthase domain-like"/>
    <property type="match status" value="1"/>
</dbReference>
<dbReference type="Pfam" id="PF00111">
    <property type="entry name" value="Fer2"/>
    <property type="match status" value="1"/>
</dbReference>
<dbReference type="Gene3D" id="3.10.20.30">
    <property type="match status" value="1"/>
</dbReference>
<feature type="binding site" evidence="24">
    <location>
        <position position="78"/>
    </location>
    <ligand>
        <name>[2Fe-2S] cluster</name>
        <dbReference type="ChEBI" id="CHEBI:190135"/>
    </ligand>
</feature>
<dbReference type="GO" id="GO:0051537">
    <property type="term" value="F:2 iron, 2 sulfur cluster binding"/>
    <property type="evidence" value="ECO:0007669"/>
    <property type="project" value="UniProtKB-KW"/>
</dbReference>
<feature type="domain" description="2Fe-2S ferredoxin-type" evidence="25">
    <location>
        <begin position="32"/>
        <end position="126"/>
    </location>
</feature>
<evidence type="ECO:0000256" key="14">
    <source>
        <dbReference type="ARBA" id="ARBA00023004"/>
    </source>
</evidence>
<dbReference type="Gene3D" id="3.40.50.80">
    <property type="entry name" value="Nucleotide-binding domain of ferredoxin-NADP reductase (FNR) module"/>
    <property type="match status" value="1"/>
</dbReference>
<keyword evidence="9 24" id="KW-0285">Flavoprotein</keyword>
<name>A0A9P1PUR4_YEREN</name>
<dbReference type="Gene3D" id="2.40.30.10">
    <property type="entry name" value="Translation factors"/>
    <property type="match status" value="1"/>
</dbReference>
<reference evidence="28" key="2">
    <citation type="submission" date="2023-02" db="EMBL/GenBank/DDBJ databases">
        <authorList>
            <person name="Ashton P.M."/>
            <person name="Dallman T."/>
            <person name="Nair S."/>
            <person name="De Pinna E."/>
            <person name="Peters T."/>
            <person name="Grant K."/>
        </authorList>
    </citation>
    <scope>NUCLEOTIDE SEQUENCE</scope>
    <source>
        <strain evidence="28">01103883</strain>
    </source>
</reference>
<dbReference type="Pfam" id="PF00175">
    <property type="entry name" value="NAD_binding_1"/>
    <property type="match status" value="1"/>
</dbReference>
<keyword evidence="24" id="KW-0812">Transmembrane</keyword>
<keyword evidence="6 24" id="KW-0813">Transport</keyword>
<evidence type="ECO:0000259" key="25">
    <source>
        <dbReference type="PROSITE" id="PS51085"/>
    </source>
</evidence>
<evidence type="ECO:0000256" key="21">
    <source>
        <dbReference type="ARBA" id="ARBA00023201"/>
    </source>
</evidence>
<keyword evidence="27" id="KW-0560">Oxidoreductase</keyword>
<keyword evidence="18 24" id="KW-0406">Ion transport</keyword>
<dbReference type="Pfam" id="PF00970">
    <property type="entry name" value="FAD_binding_6"/>
    <property type="match status" value="1"/>
</dbReference>
<dbReference type="CDD" id="cd06188">
    <property type="entry name" value="NADH_quinone_reductase"/>
    <property type="match status" value="1"/>
</dbReference>
<dbReference type="PIRSF" id="PIRSF000044">
    <property type="entry name" value="Cis_Diol_DH_RD"/>
    <property type="match status" value="1"/>
</dbReference>
<dbReference type="KEGG" id="yef:FORC2_3171"/>
<evidence type="ECO:0000256" key="5">
    <source>
        <dbReference type="ARBA" id="ARBA00011309"/>
    </source>
</evidence>
<comment type="similarity">
    <text evidence="22">Belongs to the Fre/LuxG FAD/NAD(P) flavoprotein oxidoreductase family.</text>
</comment>
<dbReference type="PROSITE" id="PS51085">
    <property type="entry name" value="2FE2S_FER_2"/>
    <property type="match status" value="1"/>
</dbReference>
<keyword evidence="16 24" id="KW-0520">NAD</keyword>
<comment type="cofactor">
    <cofactor evidence="1 24">
        <name>FAD</name>
        <dbReference type="ChEBI" id="CHEBI:57692"/>
    </cofactor>
</comment>
<comment type="catalytic activity">
    <reaction evidence="23 24">
        <text>a ubiquinone + n Na(+)(in) + NADH + H(+) = a ubiquinol + n Na(+)(out) + NAD(+)</text>
        <dbReference type="Rhea" id="RHEA:47748"/>
        <dbReference type="Rhea" id="RHEA-COMP:9565"/>
        <dbReference type="Rhea" id="RHEA-COMP:9566"/>
        <dbReference type="ChEBI" id="CHEBI:15378"/>
        <dbReference type="ChEBI" id="CHEBI:16389"/>
        <dbReference type="ChEBI" id="CHEBI:17976"/>
        <dbReference type="ChEBI" id="CHEBI:29101"/>
        <dbReference type="ChEBI" id="CHEBI:57540"/>
        <dbReference type="ChEBI" id="CHEBI:57945"/>
        <dbReference type="EC" id="7.2.1.1"/>
    </reaction>
</comment>
<evidence type="ECO:0000256" key="17">
    <source>
        <dbReference type="ARBA" id="ARBA00023053"/>
    </source>
</evidence>
<dbReference type="FunFam" id="2.40.30.10:FF:000064">
    <property type="entry name" value="Na(+)-translocating NADH-quinone reductase subunit F"/>
    <property type="match status" value="1"/>
</dbReference>
<dbReference type="GO" id="GO:0016655">
    <property type="term" value="F:oxidoreductase activity, acting on NAD(P)H, quinone or similar compound as acceptor"/>
    <property type="evidence" value="ECO:0007669"/>
    <property type="project" value="InterPro"/>
</dbReference>
<evidence type="ECO:0000256" key="22">
    <source>
        <dbReference type="ARBA" id="ARBA00038177"/>
    </source>
</evidence>
<evidence type="ECO:0000256" key="6">
    <source>
        <dbReference type="ARBA" id="ARBA00022448"/>
    </source>
</evidence>
<dbReference type="GO" id="GO:0046872">
    <property type="term" value="F:metal ion binding"/>
    <property type="evidence" value="ECO:0007669"/>
    <property type="project" value="UniProtKB-KW"/>
</dbReference>
<keyword evidence="10 24" id="KW-0001">2Fe-2S</keyword>
<dbReference type="GO" id="GO:0005886">
    <property type="term" value="C:plasma membrane"/>
    <property type="evidence" value="ECO:0007669"/>
    <property type="project" value="UniProtKB-SubCell"/>
</dbReference>
<reference evidence="27 30" key="1">
    <citation type="submission" date="2015-03" db="EMBL/GenBank/DDBJ databases">
        <authorList>
            <consortium name="Pathogen Informatics"/>
            <person name="Murphy D."/>
        </authorList>
    </citation>
    <scope>NUCLEOTIDE SEQUENCE [LARGE SCALE GENOMIC DNA]</scope>
    <source>
        <strain evidence="27 30">IP27818</strain>
    </source>
</reference>
<dbReference type="SUPFAM" id="SSF52343">
    <property type="entry name" value="Ferredoxin reductase-like, C-terminal NADP-linked domain"/>
    <property type="match status" value="1"/>
</dbReference>
<keyword evidence="12 24" id="KW-0274">FAD</keyword>
<keyword evidence="17 24" id="KW-0915">Sodium</keyword>
<evidence type="ECO:0000259" key="26">
    <source>
        <dbReference type="PROSITE" id="PS51384"/>
    </source>
</evidence>
<comment type="caution">
    <text evidence="27">The sequence shown here is derived from an EMBL/GenBank/DDBJ whole genome shotgun (WGS) entry which is preliminary data.</text>
</comment>
<dbReference type="NCBIfam" id="TIGR01941">
    <property type="entry name" value="nqrF"/>
    <property type="match status" value="1"/>
</dbReference>
<dbReference type="InterPro" id="IPR001709">
    <property type="entry name" value="Flavoprot_Pyr_Nucl_cyt_Rdtase"/>
</dbReference>
<evidence type="ECO:0000256" key="24">
    <source>
        <dbReference type="HAMAP-Rule" id="MF_00430"/>
    </source>
</evidence>
<evidence type="ECO:0000256" key="3">
    <source>
        <dbReference type="ARBA" id="ARBA00004533"/>
    </source>
</evidence>
<feature type="binding site" evidence="24">
    <location>
        <position position="110"/>
    </location>
    <ligand>
        <name>[2Fe-2S] cluster</name>
        <dbReference type="ChEBI" id="CHEBI:190135"/>
    </ligand>
</feature>
<dbReference type="GO" id="GO:0009055">
    <property type="term" value="F:electron transfer activity"/>
    <property type="evidence" value="ECO:0007669"/>
    <property type="project" value="UniProtKB-UniRule"/>
</dbReference>
<organism evidence="27 30">
    <name type="scientific">Yersinia enterocolitica</name>
    <dbReference type="NCBI Taxonomy" id="630"/>
    <lineage>
        <taxon>Bacteria</taxon>
        <taxon>Pseudomonadati</taxon>
        <taxon>Pseudomonadota</taxon>
        <taxon>Gammaproteobacteria</taxon>
        <taxon>Enterobacterales</taxon>
        <taxon>Yersiniaceae</taxon>
        <taxon>Yersinia</taxon>
    </lineage>
</organism>
<feature type="domain" description="FAD-binding FR-type" evidence="26">
    <location>
        <begin position="129"/>
        <end position="269"/>
    </location>
</feature>
<keyword evidence="15 24" id="KW-0411">Iron-sulfur</keyword>
<proteinExistence type="inferred from homology"/>
<dbReference type="AlphaFoldDB" id="A0A9P1PUR4"/>
<evidence type="ECO:0000256" key="12">
    <source>
        <dbReference type="ARBA" id="ARBA00022827"/>
    </source>
</evidence>
<dbReference type="InterPro" id="IPR017927">
    <property type="entry name" value="FAD-bd_FR_type"/>
</dbReference>
<evidence type="ECO:0000313" key="30">
    <source>
        <dbReference type="Proteomes" id="UP000041356"/>
    </source>
</evidence>
<evidence type="ECO:0000256" key="20">
    <source>
        <dbReference type="ARBA" id="ARBA00023136"/>
    </source>
</evidence>
<dbReference type="EMBL" id="ABNAVX010000006">
    <property type="protein sequence ID" value="ELI8101881.1"/>
    <property type="molecule type" value="Genomic_DNA"/>
</dbReference>
<dbReference type="PRINTS" id="PR00371">
    <property type="entry name" value="FPNCR"/>
</dbReference>
<evidence type="ECO:0000256" key="18">
    <source>
        <dbReference type="ARBA" id="ARBA00023065"/>
    </source>
</evidence>
<keyword evidence="7 24" id="KW-1003">Cell membrane</keyword>
<dbReference type="InterPro" id="IPR001433">
    <property type="entry name" value="OxRdtase_FAD/NAD-bd"/>
</dbReference>
<keyword evidence="21 24" id="KW-0739">Sodium transport</keyword>
<dbReference type="PANTHER" id="PTHR43644:SF1">
    <property type="entry name" value="NAD(P)H-FLAVIN REDUCTASE"/>
    <property type="match status" value="1"/>
</dbReference>
<dbReference type="EMBL" id="CPZF01000003">
    <property type="protein sequence ID" value="CNF51553.1"/>
    <property type="molecule type" value="Genomic_DNA"/>
</dbReference>
<dbReference type="InterPro" id="IPR010205">
    <property type="entry name" value="NqrF"/>
</dbReference>
<dbReference type="FunFam" id="3.40.50.80:FF:000014">
    <property type="entry name" value="Na(+)-translocating NADH-quinone reductase subunit F"/>
    <property type="match status" value="1"/>
</dbReference>
<keyword evidence="20 24" id="KW-0472">Membrane</keyword>
<feature type="transmembrane region" description="Helical" evidence="24">
    <location>
        <begin position="6"/>
        <end position="24"/>
    </location>
</feature>
<evidence type="ECO:0000256" key="23">
    <source>
        <dbReference type="ARBA" id="ARBA00048891"/>
    </source>
</evidence>
<keyword evidence="11 24" id="KW-0479">Metal-binding</keyword>
<keyword evidence="14 24" id="KW-0408">Iron</keyword>
<evidence type="ECO:0000256" key="9">
    <source>
        <dbReference type="ARBA" id="ARBA00022630"/>
    </source>
</evidence>
<dbReference type="Proteomes" id="UP000041356">
    <property type="component" value="Unassembled WGS sequence"/>
</dbReference>
<dbReference type="InterPro" id="IPR012675">
    <property type="entry name" value="Beta-grasp_dom_sf"/>
</dbReference>
<evidence type="ECO:0000256" key="19">
    <source>
        <dbReference type="ARBA" id="ARBA00023075"/>
    </source>
</evidence>
<evidence type="ECO:0000313" key="28">
    <source>
        <dbReference type="EMBL" id="ELI8101881.1"/>
    </source>
</evidence>